<protein>
    <submittedName>
        <fullName evidence="2">Uncharacterized protein</fullName>
    </submittedName>
</protein>
<evidence type="ECO:0000256" key="1">
    <source>
        <dbReference type="SAM" id="Phobius"/>
    </source>
</evidence>
<proteinExistence type="predicted"/>
<dbReference type="HOGENOM" id="CLU_3258190_0_0_11"/>
<comment type="caution">
    <text evidence="2">The sequence shown here is derived from an EMBL/GenBank/DDBJ whole genome shotgun (WGS) entry which is preliminary data.</text>
</comment>
<sequence length="42" mass="4297">MTSEDQDGSEYGAIVRSLPPACAQILAAVAACVLSVALCSWV</sequence>
<accession>S4NH36</accession>
<organism evidence="2 3">
    <name type="scientific">Streptomyces afghaniensis 772</name>
    <dbReference type="NCBI Taxonomy" id="1283301"/>
    <lineage>
        <taxon>Bacteria</taxon>
        <taxon>Bacillati</taxon>
        <taxon>Actinomycetota</taxon>
        <taxon>Actinomycetes</taxon>
        <taxon>Kitasatosporales</taxon>
        <taxon>Streptomycetaceae</taxon>
        <taxon>Streptomyces</taxon>
    </lineage>
</organism>
<keyword evidence="1" id="KW-0812">Transmembrane</keyword>
<feature type="transmembrane region" description="Helical" evidence="1">
    <location>
        <begin position="23"/>
        <end position="41"/>
    </location>
</feature>
<gene>
    <name evidence="2" type="ORF">STAFG_5170</name>
</gene>
<keyword evidence="1" id="KW-1133">Transmembrane helix</keyword>
<dbReference type="Proteomes" id="UP000015001">
    <property type="component" value="Unassembled WGS sequence"/>
</dbReference>
<name>S4NH36_9ACTN</name>
<reference evidence="2 3" key="1">
    <citation type="submission" date="2013-02" db="EMBL/GenBank/DDBJ databases">
        <title>Draft Genome Sequence of Streptomyces afghaniensis, Which Produces Compounds of the Julimycin B-Complex.</title>
        <authorList>
            <person name="Gruening B.A."/>
            <person name="Praeg A."/>
            <person name="Erxleben A."/>
            <person name="Guenther S."/>
            <person name="Fiedler H.-P."/>
            <person name="Goodfellow M."/>
            <person name="Mueller M."/>
        </authorList>
    </citation>
    <scope>NUCLEOTIDE SEQUENCE [LARGE SCALE GENOMIC DNA]</scope>
    <source>
        <strain evidence="2 3">772</strain>
    </source>
</reference>
<keyword evidence="1" id="KW-0472">Membrane</keyword>
<dbReference type="EMBL" id="AOPY01001485">
    <property type="protein sequence ID" value="EPJ37744.1"/>
    <property type="molecule type" value="Genomic_DNA"/>
</dbReference>
<dbReference type="AlphaFoldDB" id="S4NH36"/>
<evidence type="ECO:0000313" key="2">
    <source>
        <dbReference type="EMBL" id="EPJ37744.1"/>
    </source>
</evidence>
<keyword evidence="3" id="KW-1185">Reference proteome</keyword>
<evidence type="ECO:0000313" key="3">
    <source>
        <dbReference type="Proteomes" id="UP000015001"/>
    </source>
</evidence>